<protein>
    <submittedName>
        <fullName evidence="2">SusD/RagB family nutrient-binding outer membrane lipoprotein</fullName>
    </submittedName>
</protein>
<dbReference type="Proteomes" id="UP001597511">
    <property type="component" value="Unassembled WGS sequence"/>
</dbReference>
<reference evidence="3" key="1">
    <citation type="journal article" date="2019" name="Int. J. Syst. Evol. Microbiol.">
        <title>The Global Catalogue of Microorganisms (GCM) 10K type strain sequencing project: providing services to taxonomists for standard genome sequencing and annotation.</title>
        <authorList>
            <consortium name="The Broad Institute Genomics Platform"/>
            <consortium name="The Broad Institute Genome Sequencing Center for Infectious Disease"/>
            <person name="Wu L."/>
            <person name="Ma J."/>
        </authorList>
    </citation>
    <scope>NUCLEOTIDE SEQUENCE [LARGE SCALE GENOMIC DNA]</scope>
    <source>
        <strain evidence="3">KCTC 23299</strain>
    </source>
</reference>
<dbReference type="SUPFAM" id="SSF48452">
    <property type="entry name" value="TPR-like"/>
    <property type="match status" value="1"/>
</dbReference>
<keyword evidence="3" id="KW-1185">Reference proteome</keyword>
<organism evidence="2 3">
    <name type="scientific">Terrimonas rubra</name>
    <dbReference type="NCBI Taxonomy" id="1035890"/>
    <lineage>
        <taxon>Bacteria</taxon>
        <taxon>Pseudomonadati</taxon>
        <taxon>Bacteroidota</taxon>
        <taxon>Chitinophagia</taxon>
        <taxon>Chitinophagales</taxon>
        <taxon>Chitinophagaceae</taxon>
        <taxon>Terrimonas</taxon>
    </lineage>
</organism>
<name>A0ABW6ABF7_9BACT</name>
<proteinExistence type="predicted"/>
<dbReference type="EMBL" id="JBHUOZ010000003">
    <property type="protein sequence ID" value="MFD2921068.1"/>
    <property type="molecule type" value="Genomic_DNA"/>
</dbReference>
<evidence type="ECO:0000313" key="3">
    <source>
        <dbReference type="Proteomes" id="UP001597511"/>
    </source>
</evidence>
<dbReference type="InterPro" id="IPR011990">
    <property type="entry name" value="TPR-like_helical_dom_sf"/>
</dbReference>
<dbReference type="Gene3D" id="1.25.40.390">
    <property type="match status" value="1"/>
</dbReference>
<dbReference type="RefSeq" id="WP_386100653.1">
    <property type="nucleotide sequence ID" value="NZ_JBHUOZ010000003.1"/>
</dbReference>
<dbReference type="PROSITE" id="PS51257">
    <property type="entry name" value="PROKAR_LIPOPROTEIN"/>
    <property type="match status" value="1"/>
</dbReference>
<feature type="chain" id="PRO_5046401642" evidence="1">
    <location>
        <begin position="22"/>
        <end position="526"/>
    </location>
</feature>
<evidence type="ECO:0000313" key="2">
    <source>
        <dbReference type="EMBL" id="MFD2921068.1"/>
    </source>
</evidence>
<comment type="caution">
    <text evidence="2">The sequence shown here is derived from an EMBL/GenBank/DDBJ whole genome shotgun (WGS) entry which is preliminary data.</text>
</comment>
<accession>A0ABW6ABF7</accession>
<sequence length="526" mass="57501">MTKKIINKFLLLGLVLFSACSKQLDINDNPNAATAVQPELILPGAIVRSASLTVSYNTYGASLGGYIANAGGFSGFGALLNYNFTPGYLSSWGTAFDNLNDYRYVINETEGKNDLALFNAYARIMSVLEFHRVVDQHGDIPYSEAVLGALNTSPKYDPAIDVYKSLIGDLDKALSIIDNANLPRQLNASSDPMFAGNVTNWKKFANTLKLRLLIRISGVSSLSSFVNDGFASINTSVGFITEDVIVNPAYVKDRPNPTWASWGYAVNGNVANAARVPTYYIYGFYDGTKLADPGRGAVIYNDFGNASRPTPLNQLGVESGNPAIRANYSPWYTGIRNTATDITNALGVVKGPTQGQPIMLLAEAHFLQAEAILLGKLTGTVKTSFENGVKASFRYLYKDVTNVVAAGKNVETDFATYKTNNSSSHLVNFDLATTDAQKLEAIITQKYIAVNMINGDEGWNDYRRTGFPVTVPRGGRYYDIASTTSNATRPDRLPTILKYPQAEYDYNSKNVKDLNQFTDLLFWAKP</sequence>
<gene>
    <name evidence="2" type="ORF">ACFS6H_15185</name>
</gene>
<evidence type="ECO:0000256" key="1">
    <source>
        <dbReference type="SAM" id="SignalP"/>
    </source>
</evidence>
<keyword evidence="2" id="KW-0449">Lipoprotein</keyword>
<feature type="signal peptide" evidence="1">
    <location>
        <begin position="1"/>
        <end position="21"/>
    </location>
</feature>
<dbReference type="Pfam" id="PF12741">
    <property type="entry name" value="SusD-like"/>
    <property type="match status" value="1"/>
</dbReference>
<dbReference type="InterPro" id="IPR024302">
    <property type="entry name" value="SusD-like"/>
</dbReference>
<keyword evidence="1" id="KW-0732">Signal</keyword>